<dbReference type="RefSeq" id="WP_379321502.1">
    <property type="nucleotide sequence ID" value="NZ_JBHTLM010000024.1"/>
</dbReference>
<keyword evidence="3" id="KW-0378">Hydrolase</keyword>
<protein>
    <submittedName>
        <fullName evidence="3">HD-GYP domain-containing protein</fullName>
        <ecNumber evidence="3">3.1.4.-</ecNumber>
    </submittedName>
</protein>
<proteinExistence type="predicted"/>
<reference evidence="4" key="1">
    <citation type="journal article" date="2019" name="Int. J. Syst. Evol. Microbiol.">
        <title>The Global Catalogue of Microorganisms (GCM) 10K type strain sequencing project: providing services to taxonomists for standard genome sequencing and annotation.</title>
        <authorList>
            <consortium name="The Broad Institute Genomics Platform"/>
            <consortium name="The Broad Institute Genome Sequencing Center for Infectious Disease"/>
            <person name="Wu L."/>
            <person name="Ma J."/>
        </authorList>
    </citation>
    <scope>NUCLEOTIDE SEQUENCE [LARGE SCALE GENOMIC DNA]</scope>
    <source>
        <strain evidence="4">CCUG 59189</strain>
    </source>
</reference>
<organism evidence="3 4">
    <name type="scientific">Paenibacillus puldeungensis</name>
    <dbReference type="NCBI Taxonomy" id="696536"/>
    <lineage>
        <taxon>Bacteria</taxon>
        <taxon>Bacillati</taxon>
        <taxon>Bacillota</taxon>
        <taxon>Bacilli</taxon>
        <taxon>Bacillales</taxon>
        <taxon>Paenibacillaceae</taxon>
        <taxon>Paenibacillus</taxon>
    </lineage>
</organism>
<name>A0ABW3S2Q5_9BACL</name>
<dbReference type="EC" id="3.1.4.-" evidence="3"/>
<dbReference type="InterPro" id="IPR037522">
    <property type="entry name" value="HD_GYP_dom"/>
</dbReference>
<dbReference type="Pfam" id="PF01966">
    <property type="entry name" value="HD"/>
    <property type="match status" value="1"/>
</dbReference>
<dbReference type="SUPFAM" id="SSF109604">
    <property type="entry name" value="HD-domain/PDEase-like"/>
    <property type="match status" value="1"/>
</dbReference>
<dbReference type="NCBIfam" id="TIGR00277">
    <property type="entry name" value="HDIG"/>
    <property type="match status" value="1"/>
</dbReference>
<evidence type="ECO:0000259" key="1">
    <source>
        <dbReference type="PROSITE" id="PS51831"/>
    </source>
</evidence>
<keyword evidence="4" id="KW-1185">Reference proteome</keyword>
<dbReference type="Proteomes" id="UP001597262">
    <property type="component" value="Unassembled WGS sequence"/>
</dbReference>
<evidence type="ECO:0000313" key="3">
    <source>
        <dbReference type="EMBL" id="MFD1179074.1"/>
    </source>
</evidence>
<gene>
    <name evidence="3" type="ORF">ACFQ3W_22605</name>
</gene>
<comment type="caution">
    <text evidence="3">The sequence shown here is derived from an EMBL/GenBank/DDBJ whole genome shotgun (WGS) entry which is preliminary data.</text>
</comment>
<evidence type="ECO:0000313" key="4">
    <source>
        <dbReference type="Proteomes" id="UP001597262"/>
    </source>
</evidence>
<evidence type="ECO:0000259" key="2">
    <source>
        <dbReference type="PROSITE" id="PS51832"/>
    </source>
</evidence>
<dbReference type="GO" id="GO:0016787">
    <property type="term" value="F:hydrolase activity"/>
    <property type="evidence" value="ECO:0007669"/>
    <property type="project" value="UniProtKB-KW"/>
</dbReference>
<dbReference type="Gene3D" id="1.10.3210.10">
    <property type="entry name" value="Hypothetical protein af1432"/>
    <property type="match status" value="1"/>
</dbReference>
<dbReference type="PROSITE" id="PS51832">
    <property type="entry name" value="HD_GYP"/>
    <property type="match status" value="1"/>
</dbReference>
<dbReference type="InterPro" id="IPR006675">
    <property type="entry name" value="HDIG_dom"/>
</dbReference>
<dbReference type="InterPro" id="IPR003607">
    <property type="entry name" value="HD/PDEase_dom"/>
</dbReference>
<dbReference type="PANTHER" id="PTHR43155">
    <property type="entry name" value="CYCLIC DI-GMP PHOSPHODIESTERASE PA4108-RELATED"/>
    <property type="match status" value="1"/>
</dbReference>
<dbReference type="PROSITE" id="PS51831">
    <property type="entry name" value="HD"/>
    <property type="match status" value="1"/>
</dbReference>
<dbReference type="EMBL" id="JBHTLM010000024">
    <property type="protein sequence ID" value="MFD1179074.1"/>
    <property type="molecule type" value="Genomic_DNA"/>
</dbReference>
<dbReference type="CDD" id="cd00077">
    <property type="entry name" value="HDc"/>
    <property type="match status" value="1"/>
</dbReference>
<dbReference type="InterPro" id="IPR006674">
    <property type="entry name" value="HD_domain"/>
</dbReference>
<sequence>MRLIPISEYNENTMQLAKAVYDGRGRVLLAANHSIHPKILDRFAQMGISHIVIEDADSKGITLEEMLDIPTWLDLIALIKQGYEATAQSPKNFPIRQLLQGAGMIVDEVKRRPIAISVPVTTLAGELQPYAHTVNVTLLAIQMAKQIAYNDLQLRDLAVGCLLHDIGKMLSDIPERHPEAGFNFLRGMREINLLSAHVAFQHHETYNGTGYPRKISGKDIHEYAQLCGLADFYENLTSIKHVPPYEAVEVVMALNGTLFAEKIVQAFIKGVAPYPPGTKVKLNNGESAIITRIVTHMQRPVVRFLTSGEEISLAEHPTLMITV</sequence>
<feature type="domain" description="HD" evidence="1">
    <location>
        <begin position="129"/>
        <end position="236"/>
    </location>
</feature>
<dbReference type="PANTHER" id="PTHR43155:SF2">
    <property type="entry name" value="CYCLIC DI-GMP PHOSPHODIESTERASE PA4108"/>
    <property type="match status" value="1"/>
</dbReference>
<accession>A0ABW3S2Q5</accession>
<feature type="domain" description="HD-GYP" evidence="2">
    <location>
        <begin position="87"/>
        <end position="283"/>
    </location>
</feature>